<dbReference type="InterPro" id="IPR023214">
    <property type="entry name" value="HAD_sf"/>
</dbReference>
<dbReference type="SUPFAM" id="SSF56784">
    <property type="entry name" value="HAD-like"/>
    <property type="match status" value="1"/>
</dbReference>
<comment type="caution">
    <text evidence="1">The sequence shown here is derived from an EMBL/GenBank/DDBJ whole genome shotgun (WGS) entry which is preliminary data.</text>
</comment>
<name>X0SU52_9ZZZZ</name>
<evidence type="ECO:0000313" key="1">
    <source>
        <dbReference type="EMBL" id="GAF84718.1"/>
    </source>
</evidence>
<sequence length="110" mass="12395">MVEYTDKAELRKQGKLKKAIIFDCDNTLWEGVVGEDEIKTNLDIQTNIKFLAGRGILIGLCSKNNEDDINEVIKGQPLTDEFISVKRINWNSKVSNLLEIAEELNIGLDS</sequence>
<dbReference type="NCBIfam" id="TIGR01681">
    <property type="entry name" value="HAD-SF-IIIC"/>
    <property type="match status" value="1"/>
</dbReference>
<dbReference type="AlphaFoldDB" id="X0SU52"/>
<organism evidence="1">
    <name type="scientific">marine sediment metagenome</name>
    <dbReference type="NCBI Taxonomy" id="412755"/>
    <lineage>
        <taxon>unclassified sequences</taxon>
        <taxon>metagenomes</taxon>
        <taxon>ecological metagenomes</taxon>
    </lineage>
</organism>
<dbReference type="InterPro" id="IPR036412">
    <property type="entry name" value="HAD-like_sf"/>
</dbReference>
<dbReference type="EMBL" id="BARS01006248">
    <property type="protein sequence ID" value="GAF84718.1"/>
    <property type="molecule type" value="Genomic_DNA"/>
</dbReference>
<proteinExistence type="predicted"/>
<evidence type="ECO:0008006" key="2">
    <source>
        <dbReference type="Google" id="ProtNLM"/>
    </source>
</evidence>
<reference evidence="1" key="1">
    <citation type="journal article" date="2014" name="Front. Microbiol.">
        <title>High frequency of phylogenetically diverse reductive dehalogenase-homologous genes in deep subseafloor sedimentary metagenomes.</title>
        <authorList>
            <person name="Kawai M."/>
            <person name="Futagami T."/>
            <person name="Toyoda A."/>
            <person name="Takaki Y."/>
            <person name="Nishi S."/>
            <person name="Hori S."/>
            <person name="Arai W."/>
            <person name="Tsubouchi T."/>
            <person name="Morono Y."/>
            <person name="Uchiyama I."/>
            <person name="Ito T."/>
            <person name="Fujiyama A."/>
            <person name="Inagaki F."/>
            <person name="Takami H."/>
        </authorList>
    </citation>
    <scope>NUCLEOTIDE SEQUENCE</scope>
    <source>
        <strain evidence="1">Expedition CK06-06</strain>
    </source>
</reference>
<dbReference type="Gene3D" id="3.40.50.1000">
    <property type="entry name" value="HAD superfamily/HAD-like"/>
    <property type="match status" value="1"/>
</dbReference>
<accession>X0SU52</accession>
<protein>
    <recommendedName>
        <fullName evidence="2">FCP1 homology domain-containing protein</fullName>
    </recommendedName>
</protein>
<feature type="non-terminal residue" evidence="1">
    <location>
        <position position="110"/>
    </location>
</feature>
<dbReference type="InterPro" id="IPR010033">
    <property type="entry name" value="HAD_SF_ppase_IIIC"/>
</dbReference>
<gene>
    <name evidence="1" type="ORF">S01H1_12205</name>
</gene>